<dbReference type="AlphaFoldDB" id="A0A820L5X2"/>
<name>A0A820L5X2_9BILA</name>
<dbReference type="Pfam" id="PF26050">
    <property type="entry name" value="Helical_CED_Drosha"/>
    <property type="match status" value="1"/>
</dbReference>
<evidence type="ECO:0000259" key="1">
    <source>
        <dbReference type="Pfam" id="PF26050"/>
    </source>
</evidence>
<feature type="non-terminal residue" evidence="2">
    <location>
        <position position="84"/>
    </location>
</feature>
<protein>
    <recommendedName>
        <fullName evidence="1">Ribonuclease 3 central domain-containing protein</fullName>
    </recommendedName>
</protein>
<evidence type="ECO:0000313" key="2">
    <source>
        <dbReference type="EMBL" id="CAF4353591.1"/>
    </source>
</evidence>
<dbReference type="Proteomes" id="UP000663844">
    <property type="component" value="Unassembled WGS sequence"/>
</dbReference>
<organism evidence="2 3">
    <name type="scientific">Adineta steineri</name>
    <dbReference type="NCBI Taxonomy" id="433720"/>
    <lineage>
        <taxon>Eukaryota</taxon>
        <taxon>Metazoa</taxon>
        <taxon>Spiralia</taxon>
        <taxon>Gnathifera</taxon>
        <taxon>Rotifera</taxon>
        <taxon>Eurotatoria</taxon>
        <taxon>Bdelloidea</taxon>
        <taxon>Adinetida</taxon>
        <taxon>Adinetidae</taxon>
        <taxon>Adineta</taxon>
    </lineage>
</organism>
<evidence type="ECO:0000313" key="3">
    <source>
        <dbReference type="Proteomes" id="UP000663844"/>
    </source>
</evidence>
<feature type="domain" description="Ribonuclease 3 central" evidence="1">
    <location>
        <begin position="1"/>
        <end position="84"/>
    </location>
</feature>
<reference evidence="2" key="1">
    <citation type="submission" date="2021-02" db="EMBL/GenBank/DDBJ databases">
        <authorList>
            <person name="Nowell W R."/>
        </authorList>
    </citation>
    <scope>NUCLEOTIDE SEQUENCE</scope>
</reference>
<accession>A0A820L5X2</accession>
<dbReference type="InterPro" id="IPR058938">
    <property type="entry name" value="Helical_CED_Drosha"/>
</dbReference>
<gene>
    <name evidence="2" type="ORF">OXD698_LOCUS48912</name>
</gene>
<dbReference type="EMBL" id="CAJOAZ010021202">
    <property type="protein sequence ID" value="CAF4353591.1"/>
    <property type="molecule type" value="Genomic_DNA"/>
</dbReference>
<feature type="non-terminal residue" evidence="2">
    <location>
        <position position="1"/>
    </location>
</feature>
<sequence length="84" mass="9889">YVSKVQGSIVWFPKHRPAAIRLDQLDREDSSYPVIVHFGIRPAVLSIQYNQEYSQAYKSYLKVFFLLKNRTPTDEDKANLRDKE</sequence>
<comment type="caution">
    <text evidence="2">The sequence shown here is derived from an EMBL/GenBank/DDBJ whole genome shotgun (WGS) entry which is preliminary data.</text>
</comment>
<proteinExistence type="predicted"/>